<reference evidence="1" key="1">
    <citation type="submission" date="2019-08" db="EMBL/GenBank/DDBJ databases">
        <authorList>
            <person name="Kucharzyk K."/>
            <person name="Murdoch R.W."/>
            <person name="Higgins S."/>
            <person name="Loffler F."/>
        </authorList>
    </citation>
    <scope>NUCLEOTIDE SEQUENCE</scope>
</reference>
<proteinExistence type="predicted"/>
<accession>A0A645GZW9</accession>
<evidence type="ECO:0008006" key="2">
    <source>
        <dbReference type="Google" id="ProtNLM"/>
    </source>
</evidence>
<comment type="caution">
    <text evidence="1">The sequence shown here is derived from an EMBL/GenBank/DDBJ whole genome shotgun (WGS) entry which is preliminary data.</text>
</comment>
<organism evidence="1">
    <name type="scientific">bioreactor metagenome</name>
    <dbReference type="NCBI Taxonomy" id="1076179"/>
    <lineage>
        <taxon>unclassified sequences</taxon>
        <taxon>metagenomes</taxon>
        <taxon>ecological metagenomes</taxon>
    </lineage>
</organism>
<evidence type="ECO:0000313" key="1">
    <source>
        <dbReference type="EMBL" id="MPN31960.1"/>
    </source>
</evidence>
<dbReference type="AlphaFoldDB" id="A0A645GZW9"/>
<protein>
    <recommendedName>
        <fullName evidence="2">Cysteine-rich domain-containing protein</fullName>
    </recommendedName>
</protein>
<dbReference type="EMBL" id="VSSQ01083717">
    <property type="protein sequence ID" value="MPN31960.1"/>
    <property type="molecule type" value="Genomic_DNA"/>
</dbReference>
<name>A0A645GZW9_9ZZZZ</name>
<sequence>MKMNIDAVELEDSCEKTQFCGVSLYQPSPKRNLVLAPERFVKNAEGKFVPHSDEEKLKLMQEYCLKIKTEKIVAYCHYCVKGLELGGKNVKHIAELLFPLK</sequence>
<gene>
    <name evidence="1" type="ORF">SDC9_179435</name>
</gene>